<name>A0A8H5SP99_FUSCI</name>
<keyword evidence="4" id="KW-1185">Reference proteome</keyword>
<organism evidence="3 4">
    <name type="scientific">Fusarium circinatum</name>
    <name type="common">Pitch canker fungus</name>
    <name type="synonym">Gibberella circinata</name>
    <dbReference type="NCBI Taxonomy" id="48490"/>
    <lineage>
        <taxon>Eukaryota</taxon>
        <taxon>Fungi</taxon>
        <taxon>Dikarya</taxon>
        <taxon>Ascomycota</taxon>
        <taxon>Pezizomycotina</taxon>
        <taxon>Sordariomycetes</taxon>
        <taxon>Hypocreomycetidae</taxon>
        <taxon>Hypocreales</taxon>
        <taxon>Nectriaceae</taxon>
        <taxon>Fusarium</taxon>
        <taxon>Fusarium fujikuroi species complex</taxon>
    </lineage>
</organism>
<evidence type="ECO:0000256" key="1">
    <source>
        <dbReference type="SAM" id="Coils"/>
    </source>
</evidence>
<dbReference type="Proteomes" id="UP000572754">
    <property type="component" value="Unassembled WGS sequence"/>
</dbReference>
<protein>
    <submittedName>
        <fullName evidence="3">Uncharacterized protein</fullName>
    </submittedName>
</protein>
<gene>
    <name evidence="3" type="ORF">FCIRC_13325</name>
</gene>
<evidence type="ECO:0000256" key="2">
    <source>
        <dbReference type="SAM" id="MobiDB-lite"/>
    </source>
</evidence>
<evidence type="ECO:0000313" key="3">
    <source>
        <dbReference type="EMBL" id="KAF5657280.1"/>
    </source>
</evidence>
<dbReference type="EMBL" id="JAAQPE010000657">
    <property type="protein sequence ID" value="KAF5657280.1"/>
    <property type="molecule type" value="Genomic_DNA"/>
</dbReference>
<keyword evidence="1" id="KW-0175">Coiled coil</keyword>
<accession>A0A8H5SP99</accession>
<feature type="region of interest" description="Disordered" evidence="2">
    <location>
        <begin position="1"/>
        <end position="20"/>
    </location>
</feature>
<reference evidence="3 4" key="2">
    <citation type="submission" date="2020-05" db="EMBL/GenBank/DDBJ databases">
        <title>Identification and distribution of gene clusters putatively required for synthesis of sphingolipid metabolism inhibitors in phylogenetically diverse species of the filamentous fungus Fusarium.</title>
        <authorList>
            <person name="Kim H.-S."/>
            <person name="Busman M."/>
            <person name="Brown D.W."/>
            <person name="Divon H."/>
            <person name="Uhlig S."/>
            <person name="Proctor R.H."/>
        </authorList>
    </citation>
    <scope>NUCLEOTIDE SEQUENCE [LARGE SCALE GENOMIC DNA]</scope>
    <source>
        <strain evidence="3 4">NRRL 25331</strain>
    </source>
</reference>
<feature type="coiled-coil region" evidence="1">
    <location>
        <begin position="141"/>
        <end position="182"/>
    </location>
</feature>
<proteinExistence type="predicted"/>
<reference evidence="4" key="1">
    <citation type="journal article" date="2020" name="BMC Genomics">
        <title>Correction to: Identification and distribution of gene clusters required for synthesis of sphingolipid metabolism inhibitors in diverse species of the filamentous fungus Fusarium.</title>
        <authorList>
            <person name="Kim H.S."/>
            <person name="Lohmar J.M."/>
            <person name="Busman M."/>
            <person name="Brown D.W."/>
            <person name="Naumann T.A."/>
            <person name="Divon H.H."/>
            <person name="Lysoe E."/>
            <person name="Uhlig S."/>
            <person name="Proctor R.H."/>
        </authorList>
    </citation>
    <scope>NUCLEOTIDE SEQUENCE [LARGE SCALE GENOMIC DNA]</scope>
    <source>
        <strain evidence="4">NRRL 25331</strain>
    </source>
</reference>
<evidence type="ECO:0000313" key="4">
    <source>
        <dbReference type="Proteomes" id="UP000572754"/>
    </source>
</evidence>
<sequence>MSSRDKITNQHQSGIGGQSGTFIAAGQQAYPVGASGPLVDISNYGGAPGRQSNAVSQHRFDGQHNSSMNEFLTLQESRVSSFIQHSTQQMEVQRSALQHVANHLSSTAVNIGQSIAQWMVNPASEQAAKLYQQLEMSHSRQVDADNQYRQLKDEYQALEKQLQDSNTKLENAIKERDEQRRLAESANWTGSTKVSDDAIQSKWKQLRYNIRAMSRSLAKCQVRRSLNDDIKNRLCIAVPRWTKLLSNDEHKEFVISAYLWAIVEEIIEEGSEIMGGDHGMNFKAIRAEFIGAAPEGDKPSDRGPTLRHVARWAAQGTALFGHFFVRDEQAFRTRAACEIERLKAFLAFPKEKPSSDLLQEMKAIIDTALELDEMLMNSKAIFTICRPEGDGSKNQRFDATEMEAFIQGKGLPSKTVVEFTISPMLIKMGNADGCNYDSRMVVCKSLVEHPHGQEHVIRVELEVFLEQQSHDFMKVSCTGGGSMIILSEASTPE</sequence>
<comment type="caution">
    <text evidence="3">The sequence shown here is derived from an EMBL/GenBank/DDBJ whole genome shotgun (WGS) entry which is preliminary data.</text>
</comment>
<dbReference type="AlphaFoldDB" id="A0A8H5SP99"/>